<protein>
    <recommendedName>
        <fullName evidence="4">Nudix hydrolase domain-containing protein</fullName>
    </recommendedName>
</protein>
<evidence type="ECO:0000256" key="1">
    <source>
        <dbReference type="ARBA" id="ARBA00001946"/>
    </source>
</evidence>
<evidence type="ECO:0000313" key="6">
    <source>
        <dbReference type="Proteomes" id="UP000029736"/>
    </source>
</evidence>
<dbReference type="PROSITE" id="PS00893">
    <property type="entry name" value="NUDIX_BOX"/>
    <property type="match status" value="1"/>
</dbReference>
<dbReference type="EMBL" id="JPOS01000039">
    <property type="protein sequence ID" value="KGE87083.1"/>
    <property type="molecule type" value="Genomic_DNA"/>
</dbReference>
<comment type="similarity">
    <text evidence="3">Belongs to the Nudix hydrolase family.</text>
</comment>
<evidence type="ECO:0000256" key="2">
    <source>
        <dbReference type="ARBA" id="ARBA00022801"/>
    </source>
</evidence>
<dbReference type="InterPro" id="IPR015797">
    <property type="entry name" value="NUDIX_hydrolase-like_dom_sf"/>
</dbReference>
<evidence type="ECO:0000256" key="3">
    <source>
        <dbReference type="RuleBase" id="RU003476"/>
    </source>
</evidence>
<dbReference type="Gene3D" id="3.90.79.10">
    <property type="entry name" value="Nucleoside Triphosphate Pyrophosphohydrolase"/>
    <property type="match status" value="1"/>
</dbReference>
<reference evidence="5 6" key="1">
    <citation type="journal article" date="2014" name="Int. J. Syst. Evol. Microbiol.">
        <title>Phaeodactylibacter xiamenensis gen. nov., sp. nov., a member of the family Saprospiraceae isolated from the marine alga Phaeodactylum tricornutum.</title>
        <authorList>
            <person name="Chen Z.Jr."/>
            <person name="Lei X."/>
            <person name="Lai Q."/>
            <person name="Li Y."/>
            <person name="Zhang B."/>
            <person name="Zhang J."/>
            <person name="Zhang H."/>
            <person name="Yang L."/>
            <person name="Zheng W."/>
            <person name="Tian Y."/>
            <person name="Yu Z."/>
            <person name="Xu H.Jr."/>
            <person name="Zheng T."/>
        </authorList>
    </citation>
    <scope>NUCLEOTIDE SEQUENCE [LARGE SCALE GENOMIC DNA]</scope>
    <source>
        <strain evidence="5 6">KD52</strain>
    </source>
</reference>
<proteinExistence type="inferred from homology"/>
<dbReference type="GO" id="GO:0016787">
    <property type="term" value="F:hydrolase activity"/>
    <property type="evidence" value="ECO:0007669"/>
    <property type="project" value="UniProtKB-KW"/>
</dbReference>
<evidence type="ECO:0000313" key="5">
    <source>
        <dbReference type="EMBL" id="KGE87083.1"/>
    </source>
</evidence>
<organism evidence="5 6">
    <name type="scientific">Phaeodactylibacter xiamenensis</name>
    <dbReference type="NCBI Taxonomy" id="1524460"/>
    <lineage>
        <taxon>Bacteria</taxon>
        <taxon>Pseudomonadati</taxon>
        <taxon>Bacteroidota</taxon>
        <taxon>Saprospiria</taxon>
        <taxon>Saprospirales</taxon>
        <taxon>Haliscomenobacteraceae</taxon>
        <taxon>Phaeodactylibacter</taxon>
    </lineage>
</organism>
<accession>A0A098S5J1</accession>
<comment type="cofactor">
    <cofactor evidence="1">
        <name>Mg(2+)</name>
        <dbReference type="ChEBI" id="CHEBI:18420"/>
    </cofactor>
</comment>
<dbReference type="PRINTS" id="PR00502">
    <property type="entry name" value="NUDIXFAMILY"/>
</dbReference>
<dbReference type="Proteomes" id="UP000029736">
    <property type="component" value="Unassembled WGS sequence"/>
</dbReference>
<dbReference type="SUPFAM" id="SSF55811">
    <property type="entry name" value="Nudix"/>
    <property type="match status" value="1"/>
</dbReference>
<dbReference type="RefSeq" id="WP_044223795.1">
    <property type="nucleotide sequence ID" value="NZ_JBKAGJ010000008.1"/>
</dbReference>
<dbReference type="InterPro" id="IPR000086">
    <property type="entry name" value="NUDIX_hydrolase_dom"/>
</dbReference>
<dbReference type="STRING" id="1524460.IX84_18925"/>
<gene>
    <name evidence="5" type="ORF">IX84_18925</name>
</gene>
<name>A0A098S5J1_9BACT</name>
<dbReference type="PROSITE" id="PS51462">
    <property type="entry name" value="NUDIX"/>
    <property type="match status" value="1"/>
</dbReference>
<dbReference type="OrthoDB" id="9816289at2"/>
<evidence type="ECO:0000259" key="4">
    <source>
        <dbReference type="PROSITE" id="PS51462"/>
    </source>
</evidence>
<dbReference type="InterPro" id="IPR020476">
    <property type="entry name" value="Nudix_hydrolase"/>
</dbReference>
<dbReference type="AlphaFoldDB" id="A0A098S5J1"/>
<dbReference type="Pfam" id="PF00293">
    <property type="entry name" value="NUDIX"/>
    <property type="match status" value="1"/>
</dbReference>
<keyword evidence="6" id="KW-1185">Reference proteome</keyword>
<dbReference type="PANTHER" id="PTHR43046">
    <property type="entry name" value="GDP-MANNOSE MANNOSYL HYDROLASE"/>
    <property type="match status" value="1"/>
</dbReference>
<dbReference type="InterPro" id="IPR020084">
    <property type="entry name" value="NUDIX_hydrolase_CS"/>
</dbReference>
<dbReference type="PANTHER" id="PTHR43046:SF14">
    <property type="entry name" value="MUTT_NUDIX FAMILY PROTEIN"/>
    <property type="match status" value="1"/>
</dbReference>
<comment type="caution">
    <text evidence="5">The sequence shown here is derived from an EMBL/GenBank/DDBJ whole genome shotgun (WGS) entry which is preliminary data.</text>
</comment>
<sequence length="146" mass="16451">MSALLTFGTPPVDAAYITRPGAYAVFFNEMQELGLVRTDDGRYFLAGGGIEAGEKKEEALIREVLEETGLQASVKAPIGLAREFFLDEIESRYYEKIGHFYHVVITGQDPTQKTEADHTLLWLPVAEALPLLYHDMYRWAVVQAQR</sequence>
<feature type="domain" description="Nudix hydrolase" evidence="4">
    <location>
        <begin position="17"/>
        <end position="146"/>
    </location>
</feature>
<keyword evidence="2 3" id="KW-0378">Hydrolase</keyword>